<dbReference type="RefSeq" id="WP_108970764.1">
    <property type="nucleotide sequence ID" value="NZ_CP022193.1"/>
</dbReference>
<gene>
    <name evidence="5" type="ORF">CEW88_23175</name>
</gene>
<keyword evidence="5" id="KW-0614">Plasmid</keyword>
<dbReference type="InterPro" id="IPR022893">
    <property type="entry name" value="Shikimate_DH_fam"/>
</dbReference>
<name>A0A2U8HLB1_9RHOB</name>
<dbReference type="OrthoDB" id="7873617at2"/>
<dbReference type="PANTHER" id="PTHR21089:SF1">
    <property type="entry name" value="BIFUNCTIONAL 3-DEHYDROQUINATE DEHYDRATASE_SHIKIMATE DEHYDROGENASE, CHLOROPLASTIC"/>
    <property type="match status" value="1"/>
</dbReference>
<dbReference type="Proteomes" id="UP000244915">
    <property type="component" value="Plasmid unnamed3"/>
</dbReference>
<dbReference type="InterPro" id="IPR013708">
    <property type="entry name" value="Shikimate_DH-bd_N"/>
</dbReference>
<dbReference type="Gene3D" id="3.40.50.720">
    <property type="entry name" value="NAD(P)-binding Rossmann-like Domain"/>
    <property type="match status" value="1"/>
</dbReference>
<keyword evidence="2" id="KW-0560">Oxidoreductase</keyword>
<keyword evidence="3" id="KW-0028">Amino-acid biosynthesis</keyword>
<dbReference type="KEGG" id="ypac:CEW88_23175"/>
<accession>A0A2U8HLB1</accession>
<protein>
    <submittedName>
        <fullName evidence="5">Shikimate dehydrogenase</fullName>
    </submittedName>
</protein>
<evidence type="ECO:0000256" key="1">
    <source>
        <dbReference type="ARBA" id="ARBA00004871"/>
    </source>
</evidence>
<dbReference type="InterPro" id="IPR036291">
    <property type="entry name" value="NAD(P)-bd_dom_sf"/>
</dbReference>
<sequence length="265" mass="27018">MKTTQTATLVIPILGDPVAQVATPGLWNEVFRARQRDAVCVPIDLPPAGLESFLRWVREARNVPGFLTTVPHKVALAQACDTLSATARLLGVVNTVRLDEGGALAGEMFDGQGMLDAIERTGVAVSGARLVICGAGAAGGAIAIEAALRGAREISLIDADPGRASVLAERVSSVASIPVSTQSPVSTDILVNASPAGSPGAAPPPFGEALIANARCVADALTDPAETALVKQARLRGIPVVTGQEMAACQAARMRAFLGLEAGGT</sequence>
<keyword evidence="3" id="KW-0057">Aromatic amino acid biosynthesis</keyword>
<dbReference type="SUPFAM" id="SSF51735">
    <property type="entry name" value="NAD(P)-binding Rossmann-fold domains"/>
    <property type="match status" value="1"/>
</dbReference>
<dbReference type="InterPro" id="IPR046346">
    <property type="entry name" value="Aminoacid_DH-like_N_sf"/>
</dbReference>
<dbReference type="SUPFAM" id="SSF53223">
    <property type="entry name" value="Aminoacid dehydrogenase-like, N-terminal domain"/>
    <property type="match status" value="1"/>
</dbReference>
<dbReference type="Gene3D" id="3.40.50.10860">
    <property type="entry name" value="Leucine Dehydrogenase, chain A, domain 1"/>
    <property type="match status" value="1"/>
</dbReference>
<dbReference type="GO" id="GO:0050661">
    <property type="term" value="F:NADP binding"/>
    <property type="evidence" value="ECO:0007669"/>
    <property type="project" value="TreeGrafter"/>
</dbReference>
<evidence type="ECO:0000256" key="3">
    <source>
        <dbReference type="ARBA" id="ARBA00023141"/>
    </source>
</evidence>
<dbReference type="GO" id="GO:0009073">
    <property type="term" value="P:aromatic amino acid family biosynthetic process"/>
    <property type="evidence" value="ECO:0007669"/>
    <property type="project" value="UniProtKB-KW"/>
</dbReference>
<dbReference type="GO" id="GO:0005829">
    <property type="term" value="C:cytosol"/>
    <property type="evidence" value="ECO:0007669"/>
    <property type="project" value="TreeGrafter"/>
</dbReference>
<dbReference type="EMBL" id="CP022193">
    <property type="protein sequence ID" value="AWI86667.1"/>
    <property type="molecule type" value="Genomic_DNA"/>
</dbReference>
<comment type="pathway">
    <text evidence="1">Metabolic intermediate biosynthesis; chorismate biosynthesis; chorismate from D-erythrose 4-phosphate and phosphoenolpyruvate: step 4/7.</text>
</comment>
<dbReference type="Pfam" id="PF08501">
    <property type="entry name" value="Shikimate_dh_N"/>
    <property type="match status" value="1"/>
</dbReference>
<evidence type="ECO:0000313" key="5">
    <source>
        <dbReference type="EMBL" id="AWI86667.1"/>
    </source>
</evidence>
<evidence type="ECO:0000313" key="6">
    <source>
        <dbReference type="Proteomes" id="UP000244915"/>
    </source>
</evidence>
<organism evidence="5 6">
    <name type="scientific">Alloyangia pacifica</name>
    <dbReference type="NCBI Taxonomy" id="311180"/>
    <lineage>
        <taxon>Bacteria</taxon>
        <taxon>Pseudomonadati</taxon>
        <taxon>Pseudomonadota</taxon>
        <taxon>Alphaproteobacteria</taxon>
        <taxon>Rhodobacterales</taxon>
        <taxon>Roseobacteraceae</taxon>
        <taxon>Alloyangia</taxon>
    </lineage>
</organism>
<evidence type="ECO:0000259" key="4">
    <source>
        <dbReference type="Pfam" id="PF08501"/>
    </source>
</evidence>
<dbReference type="GO" id="GO:0019632">
    <property type="term" value="P:shikimate metabolic process"/>
    <property type="evidence" value="ECO:0007669"/>
    <property type="project" value="TreeGrafter"/>
</dbReference>
<reference evidence="5 6" key="1">
    <citation type="submission" date="2017-06" db="EMBL/GenBank/DDBJ databases">
        <title>Yangia sp. YSBP01 complete genome sequence.</title>
        <authorList>
            <person name="Woo J.-H."/>
            <person name="Kim H.-S."/>
        </authorList>
    </citation>
    <scope>NUCLEOTIDE SEQUENCE [LARGE SCALE GENOMIC DNA]</scope>
    <source>
        <strain evidence="5 6">YSBP01</strain>
        <plasmid evidence="5 6">unnamed3</plasmid>
    </source>
</reference>
<feature type="domain" description="Shikimate dehydrogenase substrate binding N-terminal" evidence="4">
    <location>
        <begin position="13"/>
        <end position="96"/>
    </location>
</feature>
<evidence type="ECO:0000256" key="2">
    <source>
        <dbReference type="ARBA" id="ARBA00023002"/>
    </source>
</evidence>
<dbReference type="PANTHER" id="PTHR21089">
    <property type="entry name" value="SHIKIMATE DEHYDROGENASE"/>
    <property type="match status" value="1"/>
</dbReference>
<proteinExistence type="predicted"/>
<dbReference type="AlphaFoldDB" id="A0A2U8HLB1"/>
<dbReference type="GO" id="GO:0009423">
    <property type="term" value="P:chorismate biosynthetic process"/>
    <property type="evidence" value="ECO:0007669"/>
    <property type="project" value="TreeGrafter"/>
</dbReference>
<dbReference type="GO" id="GO:0004764">
    <property type="term" value="F:shikimate 3-dehydrogenase (NADP+) activity"/>
    <property type="evidence" value="ECO:0007669"/>
    <property type="project" value="InterPro"/>
</dbReference>
<geneLocation type="plasmid" evidence="5 6">
    <name>unnamed3</name>
</geneLocation>